<dbReference type="Proteomes" id="UP000694385">
    <property type="component" value="Unassembled WGS sequence"/>
</dbReference>
<dbReference type="GeneTree" id="ENSGT00940000159960"/>
<feature type="compositionally biased region" description="Pro residues" evidence="1">
    <location>
        <begin position="37"/>
        <end position="52"/>
    </location>
</feature>
<dbReference type="Ensembl" id="ENSJJAT00000004915.1">
    <property type="protein sequence ID" value="ENSJJAP00000002480.1"/>
    <property type="gene ID" value="ENSJJAG00000004156.1"/>
</dbReference>
<evidence type="ECO:0000313" key="3">
    <source>
        <dbReference type="Proteomes" id="UP000694385"/>
    </source>
</evidence>
<protein>
    <submittedName>
        <fullName evidence="2">Capicua transcriptional repressor</fullName>
    </submittedName>
</protein>
<feature type="region of interest" description="Disordered" evidence="1">
    <location>
        <begin position="31"/>
        <end position="55"/>
    </location>
</feature>
<keyword evidence="3" id="KW-1185">Reference proteome</keyword>
<sequence>SPAPTSASLAQSSQAPPSLVYTVATSTTPPAATILPKGPPAPAPATPTPTPTSPFASAAGMGVLPTLCPLSLGCTF</sequence>
<reference evidence="2" key="1">
    <citation type="submission" date="2025-08" db="UniProtKB">
        <authorList>
            <consortium name="Ensembl"/>
        </authorList>
    </citation>
    <scope>IDENTIFICATION</scope>
</reference>
<evidence type="ECO:0000256" key="1">
    <source>
        <dbReference type="SAM" id="MobiDB-lite"/>
    </source>
</evidence>
<proteinExistence type="predicted"/>
<dbReference type="AlphaFoldDB" id="A0A8C5K1R8"/>
<accession>A0A8C5K1R8</accession>
<evidence type="ECO:0000313" key="2">
    <source>
        <dbReference type="Ensembl" id="ENSJJAP00000002480.1"/>
    </source>
</evidence>
<reference evidence="2" key="2">
    <citation type="submission" date="2025-09" db="UniProtKB">
        <authorList>
            <consortium name="Ensembl"/>
        </authorList>
    </citation>
    <scope>IDENTIFICATION</scope>
</reference>
<name>A0A8C5K1R8_JACJA</name>
<gene>
    <name evidence="2" type="primary">Cic</name>
</gene>
<organism evidence="2 3">
    <name type="scientific">Jaculus jaculus</name>
    <name type="common">Lesser Egyptian jerboa</name>
    <dbReference type="NCBI Taxonomy" id="51337"/>
    <lineage>
        <taxon>Eukaryota</taxon>
        <taxon>Metazoa</taxon>
        <taxon>Chordata</taxon>
        <taxon>Craniata</taxon>
        <taxon>Vertebrata</taxon>
        <taxon>Euteleostomi</taxon>
        <taxon>Mammalia</taxon>
        <taxon>Eutheria</taxon>
        <taxon>Euarchontoglires</taxon>
        <taxon>Glires</taxon>
        <taxon>Rodentia</taxon>
        <taxon>Myomorpha</taxon>
        <taxon>Dipodoidea</taxon>
        <taxon>Dipodidae</taxon>
        <taxon>Dipodinae</taxon>
        <taxon>Jaculus</taxon>
    </lineage>
</organism>